<dbReference type="Pfam" id="PF03227">
    <property type="entry name" value="GILT"/>
    <property type="match status" value="1"/>
</dbReference>
<evidence type="ECO:0000256" key="1">
    <source>
        <dbReference type="ARBA" id="ARBA00004613"/>
    </source>
</evidence>
<evidence type="ECO:0000313" key="6">
    <source>
        <dbReference type="EMBL" id="SAL96804.1"/>
    </source>
</evidence>
<evidence type="ECO:0000256" key="2">
    <source>
        <dbReference type="ARBA" id="ARBA00005679"/>
    </source>
</evidence>
<accession>A0A163J2R5</accession>
<dbReference type="AlphaFoldDB" id="A0A163J2R5"/>
<dbReference type="PANTHER" id="PTHR13234">
    <property type="entry name" value="GAMMA-INTERFERON INDUCIBLE LYSOSOMAL THIOL REDUCTASE GILT"/>
    <property type="match status" value="1"/>
</dbReference>
<dbReference type="InterPro" id="IPR004911">
    <property type="entry name" value="Interferon-induced_GILT"/>
</dbReference>
<comment type="subcellular location">
    <subcellularLocation>
        <location evidence="1">Secreted</location>
    </subcellularLocation>
</comment>
<reference evidence="6" key="1">
    <citation type="submission" date="2016-04" db="EMBL/GenBank/DDBJ databases">
        <authorList>
            <person name="Evans L.H."/>
            <person name="Alamgir A."/>
            <person name="Owens N."/>
            <person name="Weber N.D."/>
            <person name="Virtaneva K."/>
            <person name="Barbian K."/>
            <person name="Babar A."/>
            <person name="Rosenke K."/>
        </authorList>
    </citation>
    <scope>NUCLEOTIDE SEQUENCE [LARGE SCALE GENOMIC DNA]</scope>
    <source>
        <strain evidence="6">CBS 101.48</strain>
    </source>
</reference>
<dbReference type="InParanoid" id="A0A163J2R5"/>
<keyword evidence="7" id="KW-1185">Reference proteome</keyword>
<dbReference type="EMBL" id="LT551286">
    <property type="protein sequence ID" value="SAL96804.1"/>
    <property type="molecule type" value="Genomic_DNA"/>
</dbReference>
<sequence length="182" mass="20704">MPVPIDLFVMSKCPDAVYCESVFSTVLKKVNAEVVLNFNYIAQYNGSEPFAHSCMHGTSECLGNIQQLCFQHEYPDPHDWFAFALCLNKQYHQIGLDNKLAQYCAKQVRRSYSPVEKCTNSSLGVGLLTESAQKTKQLGVRCTIFIDNKLRCVHDGSWKVRNCPGGWKVEDFIQTIEDAYYK</sequence>
<proteinExistence type="inferred from homology"/>
<comment type="similarity">
    <text evidence="2">Belongs to the GILT family.</text>
</comment>
<evidence type="ECO:0000256" key="3">
    <source>
        <dbReference type="ARBA" id="ARBA00022525"/>
    </source>
</evidence>
<dbReference type="Proteomes" id="UP000078561">
    <property type="component" value="Unassembled WGS sequence"/>
</dbReference>
<organism evidence="6">
    <name type="scientific">Absidia glauca</name>
    <name type="common">Pin mould</name>
    <dbReference type="NCBI Taxonomy" id="4829"/>
    <lineage>
        <taxon>Eukaryota</taxon>
        <taxon>Fungi</taxon>
        <taxon>Fungi incertae sedis</taxon>
        <taxon>Mucoromycota</taxon>
        <taxon>Mucoromycotina</taxon>
        <taxon>Mucoromycetes</taxon>
        <taxon>Mucorales</taxon>
        <taxon>Cunninghamellaceae</taxon>
        <taxon>Absidia</taxon>
    </lineage>
</organism>
<name>A0A163J2R5_ABSGL</name>
<gene>
    <name evidence="6" type="primary">ABSGL_02231.1 scaffold 2873</name>
</gene>
<dbReference type="GO" id="GO:0016671">
    <property type="term" value="F:oxidoreductase activity, acting on a sulfur group of donors, disulfide as acceptor"/>
    <property type="evidence" value="ECO:0007669"/>
    <property type="project" value="InterPro"/>
</dbReference>
<evidence type="ECO:0000256" key="5">
    <source>
        <dbReference type="ARBA" id="ARBA00023180"/>
    </source>
</evidence>
<keyword evidence="4" id="KW-0732">Signal</keyword>
<dbReference type="OMA" id="GPTECIG"/>
<evidence type="ECO:0000313" key="7">
    <source>
        <dbReference type="Proteomes" id="UP000078561"/>
    </source>
</evidence>
<protein>
    <recommendedName>
        <fullName evidence="8">Thioredoxin-like fold domain-containing protein</fullName>
    </recommendedName>
</protein>
<evidence type="ECO:0000256" key="4">
    <source>
        <dbReference type="ARBA" id="ARBA00022729"/>
    </source>
</evidence>
<keyword evidence="3" id="KW-0964">Secreted</keyword>
<dbReference type="STRING" id="4829.A0A163J2R5"/>
<dbReference type="PANTHER" id="PTHR13234:SF8">
    <property type="entry name" value="GAMMA-INTERFERON-INDUCIBLE LYSOSOMAL THIOL REDUCTASE"/>
    <property type="match status" value="1"/>
</dbReference>
<dbReference type="GO" id="GO:0005576">
    <property type="term" value="C:extracellular region"/>
    <property type="evidence" value="ECO:0007669"/>
    <property type="project" value="UniProtKB-SubCell"/>
</dbReference>
<dbReference type="OrthoDB" id="958254at2759"/>
<evidence type="ECO:0008006" key="8">
    <source>
        <dbReference type="Google" id="ProtNLM"/>
    </source>
</evidence>
<keyword evidence="5" id="KW-0325">Glycoprotein</keyword>